<sequence length="101" mass="12009">KVSWFMTIVYPSNQPIPMDWIFDLYTYGMKITMLILSKGWLLFNGLEVIYSDIIFQMNYFIEMLYYLVEEIDGVMGQLTFLSILKDKMSPILWDKLLDDSL</sequence>
<dbReference type="AlphaFoldDB" id="A0AAJ0HK22"/>
<proteinExistence type="predicted"/>
<dbReference type="EMBL" id="JAUIQD010000003">
    <property type="protein sequence ID" value="KAK3356285.1"/>
    <property type="molecule type" value="Genomic_DNA"/>
</dbReference>
<reference evidence="1" key="1">
    <citation type="journal article" date="2023" name="Mol. Phylogenet. Evol.">
        <title>Genome-scale phylogeny and comparative genomics of the fungal order Sordariales.</title>
        <authorList>
            <person name="Hensen N."/>
            <person name="Bonometti L."/>
            <person name="Westerberg I."/>
            <person name="Brannstrom I.O."/>
            <person name="Guillou S."/>
            <person name="Cros-Aarteil S."/>
            <person name="Calhoun S."/>
            <person name="Haridas S."/>
            <person name="Kuo A."/>
            <person name="Mondo S."/>
            <person name="Pangilinan J."/>
            <person name="Riley R."/>
            <person name="LaButti K."/>
            <person name="Andreopoulos B."/>
            <person name="Lipzen A."/>
            <person name="Chen C."/>
            <person name="Yan M."/>
            <person name="Daum C."/>
            <person name="Ng V."/>
            <person name="Clum A."/>
            <person name="Steindorff A."/>
            <person name="Ohm R.A."/>
            <person name="Martin F."/>
            <person name="Silar P."/>
            <person name="Natvig D.O."/>
            <person name="Lalanne C."/>
            <person name="Gautier V."/>
            <person name="Ament-Velasquez S.L."/>
            <person name="Kruys A."/>
            <person name="Hutchinson M.I."/>
            <person name="Powell A.J."/>
            <person name="Barry K."/>
            <person name="Miller A.N."/>
            <person name="Grigoriev I.V."/>
            <person name="Debuchy R."/>
            <person name="Gladieux P."/>
            <person name="Hiltunen Thoren M."/>
            <person name="Johannesson H."/>
        </authorList>
    </citation>
    <scope>NUCLEOTIDE SEQUENCE</scope>
    <source>
        <strain evidence="1">CBS 955.72</strain>
    </source>
</reference>
<reference evidence="1" key="2">
    <citation type="submission" date="2023-06" db="EMBL/GenBank/DDBJ databases">
        <authorList>
            <consortium name="Lawrence Berkeley National Laboratory"/>
            <person name="Haridas S."/>
            <person name="Hensen N."/>
            <person name="Bonometti L."/>
            <person name="Westerberg I."/>
            <person name="Brannstrom I.O."/>
            <person name="Guillou S."/>
            <person name="Cros-Aarteil S."/>
            <person name="Calhoun S."/>
            <person name="Kuo A."/>
            <person name="Mondo S."/>
            <person name="Pangilinan J."/>
            <person name="Riley R."/>
            <person name="Labutti K."/>
            <person name="Andreopoulos B."/>
            <person name="Lipzen A."/>
            <person name="Chen C."/>
            <person name="Yanf M."/>
            <person name="Daum C."/>
            <person name="Ng V."/>
            <person name="Clum A."/>
            <person name="Steindorff A."/>
            <person name="Ohm R."/>
            <person name="Martin F."/>
            <person name="Silar P."/>
            <person name="Natvig D."/>
            <person name="Lalanne C."/>
            <person name="Gautier V."/>
            <person name="Ament-Velasquez S.L."/>
            <person name="Kruys A."/>
            <person name="Hutchinson M.I."/>
            <person name="Powell A.J."/>
            <person name="Barry K."/>
            <person name="Miller A.N."/>
            <person name="Grigoriev I.V."/>
            <person name="Debuchy R."/>
            <person name="Gladieux P."/>
            <person name="Thoren M.H."/>
            <person name="Johannesson H."/>
        </authorList>
    </citation>
    <scope>NUCLEOTIDE SEQUENCE</scope>
    <source>
        <strain evidence="1">CBS 955.72</strain>
    </source>
</reference>
<comment type="caution">
    <text evidence="1">The sequence shown here is derived from an EMBL/GenBank/DDBJ whole genome shotgun (WGS) entry which is preliminary data.</text>
</comment>
<organism evidence="1 2">
    <name type="scientific">Lasiosphaeria hispida</name>
    <dbReference type="NCBI Taxonomy" id="260671"/>
    <lineage>
        <taxon>Eukaryota</taxon>
        <taxon>Fungi</taxon>
        <taxon>Dikarya</taxon>
        <taxon>Ascomycota</taxon>
        <taxon>Pezizomycotina</taxon>
        <taxon>Sordariomycetes</taxon>
        <taxon>Sordariomycetidae</taxon>
        <taxon>Sordariales</taxon>
        <taxon>Lasiosphaeriaceae</taxon>
        <taxon>Lasiosphaeria</taxon>
    </lineage>
</organism>
<dbReference type="Proteomes" id="UP001275084">
    <property type="component" value="Unassembled WGS sequence"/>
</dbReference>
<protein>
    <submittedName>
        <fullName evidence="1">Uncharacterized protein</fullName>
    </submittedName>
</protein>
<accession>A0AAJ0HK22</accession>
<evidence type="ECO:0000313" key="2">
    <source>
        <dbReference type="Proteomes" id="UP001275084"/>
    </source>
</evidence>
<name>A0AAJ0HK22_9PEZI</name>
<feature type="non-terminal residue" evidence="1">
    <location>
        <position position="1"/>
    </location>
</feature>
<evidence type="ECO:0000313" key="1">
    <source>
        <dbReference type="EMBL" id="KAK3356285.1"/>
    </source>
</evidence>
<keyword evidence="2" id="KW-1185">Reference proteome</keyword>
<gene>
    <name evidence="1" type="ORF">B0T25DRAFT_451147</name>
</gene>